<evidence type="ECO:0000313" key="1">
    <source>
        <dbReference type="EMBL" id="ETO18399.1"/>
    </source>
</evidence>
<protein>
    <submittedName>
        <fullName evidence="1">Uncharacterized protein</fullName>
    </submittedName>
</protein>
<gene>
    <name evidence="1" type="ORF">RFI_18866</name>
</gene>
<accession>X6MX78</accession>
<evidence type="ECO:0000313" key="2">
    <source>
        <dbReference type="Proteomes" id="UP000023152"/>
    </source>
</evidence>
<dbReference type="EMBL" id="ASPP01014992">
    <property type="protein sequence ID" value="ETO18399.1"/>
    <property type="molecule type" value="Genomic_DNA"/>
</dbReference>
<proteinExistence type="predicted"/>
<comment type="caution">
    <text evidence="1">The sequence shown here is derived from an EMBL/GenBank/DDBJ whole genome shotgun (WGS) entry which is preliminary data.</text>
</comment>
<sequence>MAGLIGSGWNSLGATEVCVVDIMPLFNRYQHSFRQHSKFLFSYHNMVAEMEIVLIERTMFTDYYGYYLCQTVHEKLLDTKQELPEAIIELILSFITDKNTLQQMTQIRPVTFPQKLHYFRIFGVVRQPLGTLFNTNKNQNIFVILAQRQVAGKGKFIGPMDSETFRKTYPNEFNWCGSVARKLHNNTKISKLSPN</sequence>
<dbReference type="Proteomes" id="UP000023152">
    <property type="component" value="Unassembled WGS sequence"/>
</dbReference>
<reference evidence="1 2" key="1">
    <citation type="journal article" date="2013" name="Curr. Biol.">
        <title>The Genome of the Foraminiferan Reticulomyxa filosa.</title>
        <authorList>
            <person name="Glockner G."/>
            <person name="Hulsmann N."/>
            <person name="Schleicher M."/>
            <person name="Noegel A.A."/>
            <person name="Eichinger L."/>
            <person name="Gallinger C."/>
            <person name="Pawlowski J."/>
            <person name="Sierra R."/>
            <person name="Euteneuer U."/>
            <person name="Pillet L."/>
            <person name="Moustafa A."/>
            <person name="Platzer M."/>
            <person name="Groth M."/>
            <person name="Szafranski K."/>
            <person name="Schliwa M."/>
        </authorList>
    </citation>
    <scope>NUCLEOTIDE SEQUENCE [LARGE SCALE GENOMIC DNA]</scope>
</reference>
<organism evidence="1 2">
    <name type="scientific">Reticulomyxa filosa</name>
    <dbReference type="NCBI Taxonomy" id="46433"/>
    <lineage>
        <taxon>Eukaryota</taxon>
        <taxon>Sar</taxon>
        <taxon>Rhizaria</taxon>
        <taxon>Retaria</taxon>
        <taxon>Foraminifera</taxon>
        <taxon>Monothalamids</taxon>
        <taxon>Reticulomyxidae</taxon>
        <taxon>Reticulomyxa</taxon>
    </lineage>
</organism>
<name>X6MX78_RETFI</name>
<dbReference type="AlphaFoldDB" id="X6MX78"/>
<keyword evidence="2" id="KW-1185">Reference proteome</keyword>